<dbReference type="InterPro" id="IPR036425">
    <property type="entry name" value="MoaB/Mog-like_dom_sf"/>
</dbReference>
<dbReference type="GO" id="GO:0047884">
    <property type="term" value="F:FAD diphosphatase activity"/>
    <property type="evidence" value="ECO:0007669"/>
    <property type="project" value="TreeGrafter"/>
</dbReference>
<feature type="domain" description="MoaB/Mog" evidence="2">
    <location>
        <begin position="94"/>
        <end position="265"/>
    </location>
</feature>
<proteinExistence type="predicted"/>
<dbReference type="SMART" id="SM00852">
    <property type="entry name" value="MoCF_biosynth"/>
    <property type="match status" value="1"/>
</dbReference>
<protein>
    <submittedName>
        <fullName evidence="3">Molybdopterin binding protein</fullName>
    </submittedName>
</protein>
<feature type="region of interest" description="Disordered" evidence="1">
    <location>
        <begin position="46"/>
        <end position="67"/>
    </location>
</feature>
<gene>
    <name evidence="3" type="ORF">BXZ70DRAFT_931470</name>
</gene>
<dbReference type="PANTHER" id="PTHR47675:SF1">
    <property type="entry name" value="MOLYBDOPTERIN BINDING DOMAIN PROTEIN (AFU_ORTHOLOGUE AFUA_5G11210)"/>
    <property type="match status" value="1"/>
</dbReference>
<dbReference type="PANTHER" id="PTHR47675">
    <property type="entry name" value="MOLYBDOPTERIN BINDING DOMAIN PROTEIN (AFU_ORTHOLOGUE AFUA_5G11210)"/>
    <property type="match status" value="1"/>
</dbReference>
<evidence type="ECO:0000313" key="3">
    <source>
        <dbReference type="EMBL" id="KAH8101676.1"/>
    </source>
</evidence>
<dbReference type="Pfam" id="PF00994">
    <property type="entry name" value="MoCF_biosynth"/>
    <property type="match status" value="1"/>
</dbReference>
<evidence type="ECO:0000256" key="1">
    <source>
        <dbReference type="SAM" id="MobiDB-lite"/>
    </source>
</evidence>
<dbReference type="Proteomes" id="UP000813824">
    <property type="component" value="Unassembled WGS sequence"/>
</dbReference>
<keyword evidence="4" id="KW-1185">Reference proteome</keyword>
<sequence length="358" mass="39751">MHARASTRLSSLARHFSRSATSFTNGSGSGSNATTNPRFSRVMSFSKDEPEATAAGDPDLSTKNPSKDAVEFNFPLSEIPKNPLGEGRFIKTAGALIIGDEILNGKTLDRNSNFFARYCFEWGIELKRIEVIADDENEIIEASRRMVSSYDFVITSGGIGPTHDDITYASLAKSFNQSLVHHNETLHRMHEMSKHRWASLAQQNPEQKAARERMALFPDKAEVLFIAPDVWVPVVRLEGKLCVFPGIPKLFQRMLTGLTPFLPLPPPHERPFRQQVFTSHPESSIAPYLTELQARTKDQGIRVGSYPLLGKGVYVSLIGRDTPTVQGIAEEAVAKLDGRLVTEEEAREMVREKEKGAA</sequence>
<dbReference type="AlphaFoldDB" id="A0A8K0UQ89"/>
<dbReference type="CDD" id="cd00885">
    <property type="entry name" value="cinA"/>
    <property type="match status" value="1"/>
</dbReference>
<accession>A0A8K0UQ89</accession>
<dbReference type="SUPFAM" id="SSF53218">
    <property type="entry name" value="Molybdenum cofactor biosynthesis proteins"/>
    <property type="match status" value="1"/>
</dbReference>
<organism evidence="3 4">
    <name type="scientific">Cristinia sonorae</name>
    <dbReference type="NCBI Taxonomy" id="1940300"/>
    <lineage>
        <taxon>Eukaryota</taxon>
        <taxon>Fungi</taxon>
        <taxon>Dikarya</taxon>
        <taxon>Basidiomycota</taxon>
        <taxon>Agaricomycotina</taxon>
        <taxon>Agaricomycetes</taxon>
        <taxon>Agaricomycetidae</taxon>
        <taxon>Agaricales</taxon>
        <taxon>Pleurotineae</taxon>
        <taxon>Stephanosporaceae</taxon>
        <taxon>Cristinia</taxon>
    </lineage>
</organism>
<dbReference type="GO" id="GO:0042726">
    <property type="term" value="P:flavin-containing compound metabolic process"/>
    <property type="evidence" value="ECO:0007669"/>
    <property type="project" value="TreeGrafter"/>
</dbReference>
<evidence type="ECO:0000259" key="2">
    <source>
        <dbReference type="SMART" id="SM00852"/>
    </source>
</evidence>
<dbReference type="InterPro" id="IPR001453">
    <property type="entry name" value="MoaB/Mog_dom"/>
</dbReference>
<comment type="caution">
    <text evidence="3">The sequence shown here is derived from an EMBL/GenBank/DDBJ whole genome shotgun (WGS) entry which is preliminary data.</text>
</comment>
<dbReference type="EMBL" id="JAEVFJ010000011">
    <property type="protein sequence ID" value="KAH8101676.1"/>
    <property type="molecule type" value="Genomic_DNA"/>
</dbReference>
<dbReference type="OrthoDB" id="448496at2759"/>
<dbReference type="Gene3D" id="3.40.980.10">
    <property type="entry name" value="MoaB/Mog-like domain"/>
    <property type="match status" value="1"/>
</dbReference>
<name>A0A8K0UQ89_9AGAR</name>
<reference evidence="3" key="1">
    <citation type="journal article" date="2021" name="New Phytol.">
        <title>Evolutionary innovations through gain and loss of genes in the ectomycorrhizal Boletales.</title>
        <authorList>
            <person name="Wu G."/>
            <person name="Miyauchi S."/>
            <person name="Morin E."/>
            <person name="Kuo A."/>
            <person name="Drula E."/>
            <person name="Varga T."/>
            <person name="Kohler A."/>
            <person name="Feng B."/>
            <person name="Cao Y."/>
            <person name="Lipzen A."/>
            <person name="Daum C."/>
            <person name="Hundley H."/>
            <person name="Pangilinan J."/>
            <person name="Johnson J."/>
            <person name="Barry K."/>
            <person name="LaButti K."/>
            <person name="Ng V."/>
            <person name="Ahrendt S."/>
            <person name="Min B."/>
            <person name="Choi I.G."/>
            <person name="Park H."/>
            <person name="Plett J.M."/>
            <person name="Magnuson J."/>
            <person name="Spatafora J.W."/>
            <person name="Nagy L.G."/>
            <person name="Henrissat B."/>
            <person name="Grigoriev I.V."/>
            <person name="Yang Z.L."/>
            <person name="Xu J."/>
            <person name="Martin F.M."/>
        </authorList>
    </citation>
    <scope>NUCLEOTIDE SEQUENCE</scope>
    <source>
        <strain evidence="3">KKN 215</strain>
    </source>
</reference>
<evidence type="ECO:0000313" key="4">
    <source>
        <dbReference type="Proteomes" id="UP000813824"/>
    </source>
</evidence>